<dbReference type="AlphaFoldDB" id="I3SR11"/>
<dbReference type="EMBL" id="BT142909">
    <property type="protein sequence ID" value="AFK42703.1"/>
    <property type="molecule type" value="mRNA"/>
</dbReference>
<organism evidence="1">
    <name type="scientific">Lotus japonicus</name>
    <name type="common">Lotus corniculatus var. japonicus</name>
    <dbReference type="NCBI Taxonomy" id="34305"/>
    <lineage>
        <taxon>Eukaryota</taxon>
        <taxon>Viridiplantae</taxon>
        <taxon>Streptophyta</taxon>
        <taxon>Embryophyta</taxon>
        <taxon>Tracheophyta</taxon>
        <taxon>Spermatophyta</taxon>
        <taxon>Magnoliopsida</taxon>
        <taxon>eudicotyledons</taxon>
        <taxon>Gunneridae</taxon>
        <taxon>Pentapetalae</taxon>
        <taxon>rosids</taxon>
        <taxon>fabids</taxon>
        <taxon>Fabales</taxon>
        <taxon>Fabaceae</taxon>
        <taxon>Papilionoideae</taxon>
        <taxon>50 kb inversion clade</taxon>
        <taxon>NPAAA clade</taxon>
        <taxon>Hologalegina</taxon>
        <taxon>robinioid clade</taxon>
        <taxon>Loteae</taxon>
        <taxon>Lotus</taxon>
    </lineage>
</organism>
<evidence type="ECO:0000313" key="1">
    <source>
        <dbReference type="EMBL" id="AFK42703.1"/>
    </source>
</evidence>
<sequence>MPSLMFFLNYCVLLKYHDGNRSAVSYSLGAELKDSIAVFCSRYALVTSEDYHLALLNLIL</sequence>
<protein>
    <submittedName>
        <fullName evidence="1">Uncharacterized protein</fullName>
    </submittedName>
</protein>
<accession>I3SR11</accession>
<proteinExistence type="evidence at transcript level"/>
<reference evidence="1" key="1">
    <citation type="submission" date="2012-05" db="EMBL/GenBank/DDBJ databases">
        <authorList>
            <person name="Krishnakumar V."/>
            <person name="Cheung F."/>
            <person name="Xiao Y."/>
            <person name="Chan A."/>
            <person name="Moskal W.A."/>
            <person name="Town C.D."/>
        </authorList>
    </citation>
    <scope>NUCLEOTIDE SEQUENCE</scope>
</reference>
<name>I3SR11_LOTJA</name>